<dbReference type="EMBL" id="ML009111">
    <property type="protein sequence ID" value="RKO98169.1"/>
    <property type="molecule type" value="Genomic_DNA"/>
</dbReference>
<gene>
    <name evidence="2" type="ORF">CAUPRSCDRAFT_10225</name>
</gene>
<sequence>MANDSSSAPIEPAEASSSSASVTMDAAQLKNLVAGTLDRQGVLSGIKAQLRAGVFEALFQQAHFRQGWSSRPGICAAHADPLEFLVAYGLEHTVNVLRAEASLRLISMRHFGTVRPGLVWNRKPHVVGPPGGKTRAIRAACPGFPVLGSAVCGRIVALVVAVVGVHHAAAPLPPATTSVVDGIESDAAPSSAPDAAEAAPAAVFLPHARSRTRMPTSTPVMRPVTTSALDRAGLSDPSIDLATRSSIDDLSHRGATHRHDTVSEASEIEEAVQPATLTDEPLEGADPASLTETADGHTASSRHSTADPFSNHDNDPGTGDLVDRDGEASAAHSLALMSDDESLLQEPPQQRSRQRQPTAGAAASTLLARPISRSASGASAASSSNGVSQVSTDWEDDMAGTESDARQQQGNAEALHLALAPADPSGSTSYPRAEPAADAGPLPLLKGGILRQVRSEAELRERYAYLEAVV</sequence>
<proteinExistence type="predicted"/>
<feature type="region of interest" description="Disordered" evidence="1">
    <location>
        <begin position="204"/>
        <end position="324"/>
    </location>
</feature>
<feature type="region of interest" description="Disordered" evidence="1">
    <location>
        <begin position="339"/>
        <end position="362"/>
    </location>
</feature>
<feature type="compositionally biased region" description="Polar residues" evidence="1">
    <location>
        <begin position="213"/>
        <end position="228"/>
    </location>
</feature>
<feature type="region of interest" description="Disordered" evidence="1">
    <location>
        <begin position="1"/>
        <end position="21"/>
    </location>
</feature>
<feature type="compositionally biased region" description="Basic and acidic residues" evidence="1">
    <location>
        <begin position="310"/>
        <end position="324"/>
    </location>
</feature>
<organism evidence="2 3">
    <name type="scientific">Caulochytrium protostelioides</name>
    <dbReference type="NCBI Taxonomy" id="1555241"/>
    <lineage>
        <taxon>Eukaryota</taxon>
        <taxon>Fungi</taxon>
        <taxon>Fungi incertae sedis</taxon>
        <taxon>Chytridiomycota</taxon>
        <taxon>Chytridiomycota incertae sedis</taxon>
        <taxon>Chytridiomycetes</taxon>
        <taxon>Caulochytriales</taxon>
        <taxon>Caulochytriaceae</taxon>
        <taxon>Caulochytrium</taxon>
    </lineage>
</organism>
<protein>
    <submittedName>
        <fullName evidence="2">Uncharacterized protein</fullName>
    </submittedName>
</protein>
<name>A0A4P9WXG3_9FUNG</name>
<evidence type="ECO:0000256" key="1">
    <source>
        <dbReference type="SAM" id="MobiDB-lite"/>
    </source>
</evidence>
<feature type="compositionally biased region" description="Basic and acidic residues" evidence="1">
    <location>
        <begin position="246"/>
        <end position="262"/>
    </location>
</feature>
<evidence type="ECO:0000313" key="2">
    <source>
        <dbReference type="EMBL" id="RKO98169.1"/>
    </source>
</evidence>
<accession>A0A4P9WXG3</accession>
<feature type="compositionally biased region" description="Low complexity" evidence="1">
    <location>
        <begin position="345"/>
        <end position="357"/>
    </location>
</feature>
<evidence type="ECO:0000313" key="3">
    <source>
        <dbReference type="Proteomes" id="UP000268535"/>
    </source>
</evidence>
<reference evidence="3" key="1">
    <citation type="journal article" date="2018" name="Nat. Microbiol.">
        <title>Leveraging single-cell genomics to expand the fungal tree of life.</title>
        <authorList>
            <person name="Ahrendt S.R."/>
            <person name="Quandt C.A."/>
            <person name="Ciobanu D."/>
            <person name="Clum A."/>
            <person name="Salamov A."/>
            <person name="Andreopoulos B."/>
            <person name="Cheng J.F."/>
            <person name="Woyke T."/>
            <person name="Pelin A."/>
            <person name="Henrissat B."/>
            <person name="Reynolds N.K."/>
            <person name="Benny G.L."/>
            <person name="Smith M.E."/>
            <person name="James T.Y."/>
            <person name="Grigoriev I.V."/>
        </authorList>
    </citation>
    <scope>NUCLEOTIDE SEQUENCE [LARGE SCALE GENOMIC DNA]</scope>
    <source>
        <strain evidence="3">ATCC 52028</strain>
    </source>
</reference>
<dbReference type="Proteomes" id="UP000268535">
    <property type="component" value="Unassembled WGS sequence"/>
</dbReference>
<feature type="region of interest" description="Disordered" evidence="1">
    <location>
        <begin position="374"/>
        <end position="443"/>
    </location>
</feature>
<feature type="compositionally biased region" description="Low complexity" evidence="1">
    <location>
        <begin position="374"/>
        <end position="391"/>
    </location>
</feature>
<dbReference type="AlphaFoldDB" id="A0A4P9WXG3"/>